<dbReference type="EMBL" id="MN740568">
    <property type="protein sequence ID" value="QHU34220.1"/>
    <property type="molecule type" value="Genomic_DNA"/>
</dbReference>
<name>A0A6C0LV08_9ZZZZ</name>
<accession>A0A6C0LV08</accession>
<reference evidence="1" key="1">
    <citation type="journal article" date="2020" name="Nature">
        <title>Giant virus diversity and host interactions through global metagenomics.</title>
        <authorList>
            <person name="Schulz F."/>
            <person name="Roux S."/>
            <person name="Paez-Espino D."/>
            <person name="Jungbluth S."/>
            <person name="Walsh D.A."/>
            <person name="Denef V.J."/>
            <person name="McMahon K.D."/>
            <person name="Konstantinidis K.T."/>
            <person name="Eloe-Fadrosh E.A."/>
            <person name="Kyrpides N.C."/>
            <person name="Woyke T."/>
        </authorList>
    </citation>
    <scope>NUCLEOTIDE SEQUENCE</scope>
    <source>
        <strain evidence="1">GVMAG-S-1016713-123</strain>
    </source>
</reference>
<sequence length="158" mass="18663">MCHCELSYVELYVPERHGELNDMELSLAKHIYSNYLLMHTIDSSKFFLYPDKVNTLVSNAQNIYKQIVDKEPYTHPVVNNFDTIVHQNKHAGLHIIQRVSDGDYTFAVLKTCWLKIFQRRWINVLKRKREIVAKMQTPDAIRHREIHGAYPFSINIYA</sequence>
<evidence type="ECO:0000313" key="1">
    <source>
        <dbReference type="EMBL" id="QHU34220.1"/>
    </source>
</evidence>
<proteinExistence type="predicted"/>
<dbReference type="AlphaFoldDB" id="A0A6C0LV08"/>
<protein>
    <submittedName>
        <fullName evidence="1">Uncharacterized protein</fullName>
    </submittedName>
</protein>
<organism evidence="1">
    <name type="scientific">viral metagenome</name>
    <dbReference type="NCBI Taxonomy" id="1070528"/>
    <lineage>
        <taxon>unclassified sequences</taxon>
        <taxon>metagenomes</taxon>
        <taxon>organismal metagenomes</taxon>
    </lineage>
</organism>